<name>A0ABY4E4D7_9NEIS</name>
<reference evidence="3 4" key="1">
    <citation type="journal article" date="2022" name="Res Sq">
        <title>Evolution of multicellular longitudinally dividing oral cavity symbionts (Neisseriaceae).</title>
        <authorList>
            <person name="Nyongesa S."/>
            <person name="Weber P."/>
            <person name="Bernet E."/>
            <person name="Pullido F."/>
            <person name="Nieckarz M."/>
            <person name="Delaby M."/>
            <person name="Nieves C."/>
            <person name="Viehboeck T."/>
            <person name="Krause N."/>
            <person name="Rivera-Millot A."/>
            <person name="Nakamura A."/>
            <person name="Vischer N."/>
            <person name="VanNieuwenhze M."/>
            <person name="Brun Y."/>
            <person name="Cava F."/>
            <person name="Bulgheresi S."/>
            <person name="Veyrier F."/>
        </authorList>
    </citation>
    <scope>NUCLEOTIDE SEQUENCE [LARGE SCALE GENOMIC DNA]</scope>
    <source>
        <strain evidence="3 4">SN4</strain>
    </source>
</reference>
<accession>A0ABY4E4D7</accession>
<sequence length="115" mass="12737">MIAKYLSAIIATLISLLLVCIAAIGFMLWRGHVMQSQQERITADLAAAKEAMAQQKTAFENYRKQADDMRNKLDAAAKQAATDQQHLQATLNHENNQTWGNARLPDAVASVLNQK</sequence>
<keyword evidence="1" id="KW-0175">Coiled coil</keyword>
<keyword evidence="2" id="KW-1133">Transmembrane helix</keyword>
<protein>
    <submittedName>
        <fullName evidence="3">Uncharacterized protein</fullName>
    </submittedName>
</protein>
<dbReference type="EMBL" id="CP091511">
    <property type="protein sequence ID" value="UOO90260.1"/>
    <property type="molecule type" value="Genomic_DNA"/>
</dbReference>
<evidence type="ECO:0000256" key="2">
    <source>
        <dbReference type="SAM" id="Phobius"/>
    </source>
</evidence>
<gene>
    <name evidence="3" type="ORF">LVJ82_04545</name>
</gene>
<keyword evidence="2" id="KW-0812">Transmembrane</keyword>
<feature type="transmembrane region" description="Helical" evidence="2">
    <location>
        <begin position="6"/>
        <end position="29"/>
    </location>
</feature>
<evidence type="ECO:0000313" key="4">
    <source>
        <dbReference type="Proteomes" id="UP000832011"/>
    </source>
</evidence>
<evidence type="ECO:0000313" key="3">
    <source>
        <dbReference type="EMBL" id="UOO90260.1"/>
    </source>
</evidence>
<dbReference type="Proteomes" id="UP000832011">
    <property type="component" value="Chromosome"/>
</dbReference>
<proteinExistence type="predicted"/>
<keyword evidence="2" id="KW-0472">Membrane</keyword>
<dbReference type="RefSeq" id="WP_147645368.1">
    <property type="nucleotide sequence ID" value="NZ_CABKVG010000008.1"/>
</dbReference>
<organism evidence="3 4">
    <name type="scientific">Vitreoscilla massiliensis</name>
    <dbReference type="NCBI Taxonomy" id="1689272"/>
    <lineage>
        <taxon>Bacteria</taxon>
        <taxon>Pseudomonadati</taxon>
        <taxon>Pseudomonadota</taxon>
        <taxon>Betaproteobacteria</taxon>
        <taxon>Neisseriales</taxon>
        <taxon>Neisseriaceae</taxon>
        <taxon>Vitreoscilla</taxon>
    </lineage>
</organism>
<evidence type="ECO:0000256" key="1">
    <source>
        <dbReference type="SAM" id="Coils"/>
    </source>
</evidence>
<keyword evidence="4" id="KW-1185">Reference proteome</keyword>
<feature type="coiled-coil region" evidence="1">
    <location>
        <begin position="45"/>
        <end position="79"/>
    </location>
</feature>